<sequence length="181" mass="21098">MADSTPPKNHSASSITSMTKNPNAVLTDMAQHDPNRAKRIMTNRRSAMKAKQRKKMYVSALEYNLERLYCEAAALSARLNLWLTDALYIHADNKRLKQCLQHVVQQIRLQDTLMDETQKEIQDLKRFVWSHKTSFIEQTDALYIHADNKRLKQCLHHVVQQIRLQDSKDYNIAESQPNYST</sequence>
<gene>
    <name evidence="8" type="primary">LOC110754504</name>
</gene>
<keyword evidence="3" id="KW-0238">DNA-binding</keyword>
<dbReference type="Gene3D" id="1.20.5.170">
    <property type="match status" value="1"/>
</dbReference>
<evidence type="ECO:0000256" key="3">
    <source>
        <dbReference type="ARBA" id="ARBA00023125"/>
    </source>
</evidence>
<keyword evidence="4" id="KW-0804">Transcription</keyword>
<dbReference type="KEGG" id="pavi:110754504"/>
<organism evidence="7 8">
    <name type="scientific">Prunus avium</name>
    <name type="common">Cherry</name>
    <name type="synonym">Cerasus avium</name>
    <dbReference type="NCBI Taxonomy" id="42229"/>
    <lineage>
        <taxon>Eukaryota</taxon>
        <taxon>Viridiplantae</taxon>
        <taxon>Streptophyta</taxon>
        <taxon>Embryophyta</taxon>
        <taxon>Tracheophyta</taxon>
        <taxon>Spermatophyta</taxon>
        <taxon>Magnoliopsida</taxon>
        <taxon>eudicotyledons</taxon>
        <taxon>Gunneridae</taxon>
        <taxon>Pentapetalae</taxon>
        <taxon>rosids</taxon>
        <taxon>fabids</taxon>
        <taxon>Rosales</taxon>
        <taxon>Rosaceae</taxon>
        <taxon>Amygdaloideae</taxon>
        <taxon>Amygdaleae</taxon>
        <taxon>Prunus</taxon>
    </lineage>
</organism>
<dbReference type="AlphaFoldDB" id="A0A6P5SCI5"/>
<dbReference type="GO" id="GO:0005634">
    <property type="term" value="C:nucleus"/>
    <property type="evidence" value="ECO:0007669"/>
    <property type="project" value="UniProtKB-SubCell"/>
</dbReference>
<dbReference type="InterPro" id="IPR044759">
    <property type="entry name" value="bZIP_RF2"/>
</dbReference>
<evidence type="ECO:0000256" key="2">
    <source>
        <dbReference type="ARBA" id="ARBA00023015"/>
    </source>
</evidence>
<dbReference type="PANTHER" id="PTHR13690">
    <property type="entry name" value="TRANSCRIPTION FACTOR POSF21-RELATED"/>
    <property type="match status" value="1"/>
</dbReference>
<evidence type="ECO:0000313" key="7">
    <source>
        <dbReference type="Proteomes" id="UP000515124"/>
    </source>
</evidence>
<keyword evidence="7" id="KW-1185">Reference proteome</keyword>
<evidence type="ECO:0000256" key="1">
    <source>
        <dbReference type="ARBA" id="ARBA00004123"/>
    </source>
</evidence>
<dbReference type="Proteomes" id="UP000515124">
    <property type="component" value="Unplaced"/>
</dbReference>
<dbReference type="SUPFAM" id="SSF57959">
    <property type="entry name" value="Leucine zipper domain"/>
    <property type="match status" value="1"/>
</dbReference>
<name>A0A6P5SCI5_PRUAV</name>
<dbReference type="InterPro" id="IPR046347">
    <property type="entry name" value="bZIP_sf"/>
</dbReference>
<keyword evidence="2" id="KW-0805">Transcription regulation</keyword>
<proteinExistence type="predicted"/>
<dbReference type="GO" id="GO:0003700">
    <property type="term" value="F:DNA-binding transcription factor activity"/>
    <property type="evidence" value="ECO:0007669"/>
    <property type="project" value="InterPro"/>
</dbReference>
<protein>
    <submittedName>
        <fullName evidence="8">Transcription factor RF2b-like</fullName>
    </submittedName>
</protein>
<feature type="region of interest" description="Disordered" evidence="6">
    <location>
        <begin position="1"/>
        <end position="22"/>
    </location>
</feature>
<reference evidence="8" key="1">
    <citation type="submission" date="2025-08" db="UniProtKB">
        <authorList>
            <consortium name="RefSeq"/>
        </authorList>
    </citation>
    <scope>IDENTIFICATION</scope>
</reference>
<comment type="subcellular location">
    <subcellularLocation>
        <location evidence="1">Nucleus</location>
    </subcellularLocation>
</comment>
<dbReference type="PANTHER" id="PTHR13690:SF80">
    <property type="entry name" value="BZIP TRANSCRIPTION FACTOR FAMILY PROTEIN-RELATED"/>
    <property type="match status" value="1"/>
</dbReference>
<evidence type="ECO:0000256" key="4">
    <source>
        <dbReference type="ARBA" id="ARBA00023163"/>
    </source>
</evidence>
<evidence type="ECO:0000256" key="5">
    <source>
        <dbReference type="ARBA" id="ARBA00023242"/>
    </source>
</evidence>
<accession>A0A6P5SCI5</accession>
<keyword evidence="5" id="KW-0539">Nucleus</keyword>
<dbReference type="GeneID" id="110754504"/>
<evidence type="ECO:0000256" key="6">
    <source>
        <dbReference type="SAM" id="MobiDB-lite"/>
    </source>
</evidence>
<dbReference type="GO" id="GO:0003677">
    <property type="term" value="F:DNA binding"/>
    <property type="evidence" value="ECO:0007669"/>
    <property type="project" value="UniProtKB-KW"/>
</dbReference>
<evidence type="ECO:0000313" key="8">
    <source>
        <dbReference type="RefSeq" id="XP_021811266.1"/>
    </source>
</evidence>
<dbReference type="CDD" id="cd14703">
    <property type="entry name" value="bZIP_plant_RF2"/>
    <property type="match status" value="1"/>
</dbReference>
<dbReference type="RefSeq" id="XP_021811266.1">
    <property type="nucleotide sequence ID" value="XM_021955574.1"/>
</dbReference>